<organism evidence="4 5">
    <name type="scientific">Theobroma cacao</name>
    <name type="common">Cacao</name>
    <name type="synonym">Cocoa</name>
    <dbReference type="NCBI Taxonomy" id="3641"/>
    <lineage>
        <taxon>Eukaryota</taxon>
        <taxon>Viridiplantae</taxon>
        <taxon>Streptophyta</taxon>
        <taxon>Embryophyta</taxon>
        <taxon>Tracheophyta</taxon>
        <taxon>Spermatophyta</taxon>
        <taxon>Magnoliopsida</taxon>
        <taxon>eudicotyledons</taxon>
        <taxon>Gunneridae</taxon>
        <taxon>Pentapetalae</taxon>
        <taxon>rosids</taxon>
        <taxon>malvids</taxon>
        <taxon>Malvales</taxon>
        <taxon>Malvaceae</taxon>
        <taxon>Byttnerioideae</taxon>
        <taxon>Theobroma</taxon>
    </lineage>
</organism>
<keyword evidence="4" id="KW-0418">Kinase</keyword>
<feature type="region of interest" description="Disordered" evidence="2">
    <location>
        <begin position="9"/>
        <end position="30"/>
    </location>
</feature>
<dbReference type="PANTHER" id="PTHR23342">
    <property type="entry name" value="N-ACETYLGLUTAMATE SYNTHASE"/>
    <property type="match status" value="1"/>
</dbReference>
<dbReference type="HOGENOM" id="CLU_1646737_0_0_1"/>
<dbReference type="AlphaFoldDB" id="A0A061G0N3"/>
<dbReference type="InParanoid" id="A0A061G0N3"/>
<gene>
    <name evidence="4" type="ORF">TCM_014819</name>
</gene>
<dbReference type="Pfam" id="PF00696">
    <property type="entry name" value="AA_kinase"/>
    <property type="match status" value="1"/>
</dbReference>
<accession>A0A061G0N3</accession>
<evidence type="ECO:0000313" key="5">
    <source>
        <dbReference type="Proteomes" id="UP000026915"/>
    </source>
</evidence>
<dbReference type="STRING" id="3641.A0A061G0N3"/>
<sequence length="161" mass="16826">MRELVVVKYSRARPSRSNTAPPPSASSPSSSTAAVLLNQLNIPPQFREGLRVTDAGTMEVSIVLVCKVNKDLVSRINFAGATAVGLSGNDGRLLTALPSPNAAQLGFVGEVARVDPTVLQPLGDIGHILVIASVAADEFGQPSNIADTVAGDVARRWGRRS</sequence>
<reference evidence="4 5" key="1">
    <citation type="journal article" date="2013" name="Genome Biol.">
        <title>The genome sequence of the most widely cultivated cacao type and its use to identify candidate genes regulating pod color.</title>
        <authorList>
            <person name="Motamayor J.C."/>
            <person name="Mockaitis K."/>
            <person name="Schmutz J."/>
            <person name="Haiminen N."/>
            <person name="Iii D.L."/>
            <person name="Cornejo O."/>
            <person name="Findley S.D."/>
            <person name="Zheng P."/>
            <person name="Utro F."/>
            <person name="Royaert S."/>
            <person name="Saski C."/>
            <person name="Jenkins J."/>
            <person name="Podicheti R."/>
            <person name="Zhao M."/>
            <person name="Scheffler B.E."/>
            <person name="Stack J.C."/>
            <person name="Feltus F.A."/>
            <person name="Mustiga G.M."/>
            <person name="Amores F."/>
            <person name="Phillips W."/>
            <person name="Marelli J.P."/>
            <person name="May G.D."/>
            <person name="Shapiro H."/>
            <person name="Ma J."/>
            <person name="Bustamante C.D."/>
            <person name="Schnell R.J."/>
            <person name="Main D."/>
            <person name="Gilbert D."/>
            <person name="Parida L."/>
            <person name="Kuhn D.N."/>
        </authorList>
    </citation>
    <scope>NUCLEOTIDE SEQUENCE [LARGE SCALE GENOMIC DNA]</scope>
    <source>
        <strain evidence="5">cv. Matina 1-6</strain>
    </source>
</reference>
<keyword evidence="1" id="KW-0808">Transferase</keyword>
<evidence type="ECO:0000313" key="4">
    <source>
        <dbReference type="EMBL" id="EOY22742.1"/>
    </source>
</evidence>
<dbReference type="PANTHER" id="PTHR23342:SF0">
    <property type="entry name" value="N-ACETYLGLUTAMATE SYNTHASE, MITOCHONDRIAL"/>
    <property type="match status" value="1"/>
</dbReference>
<dbReference type="InterPro" id="IPR001048">
    <property type="entry name" value="Asp/Glu/Uridylate_kinase"/>
</dbReference>
<dbReference type="Proteomes" id="UP000026915">
    <property type="component" value="Chromosome 3"/>
</dbReference>
<dbReference type="Gramene" id="EOY22742">
    <property type="protein sequence ID" value="EOY22742"/>
    <property type="gene ID" value="TCM_014819"/>
</dbReference>
<evidence type="ECO:0000256" key="2">
    <source>
        <dbReference type="SAM" id="MobiDB-lite"/>
    </source>
</evidence>
<name>A0A061G0N3_THECC</name>
<protein>
    <submittedName>
        <fullName evidence="4">N-acetyl-l-glutamate kinase, putative</fullName>
    </submittedName>
</protein>
<dbReference type="EMBL" id="CM001881">
    <property type="protein sequence ID" value="EOY22742.1"/>
    <property type="molecule type" value="Genomic_DNA"/>
</dbReference>
<proteinExistence type="predicted"/>
<feature type="domain" description="Aspartate/glutamate/uridylate kinase" evidence="3">
    <location>
        <begin position="31"/>
        <end position="157"/>
    </location>
</feature>
<evidence type="ECO:0000259" key="3">
    <source>
        <dbReference type="Pfam" id="PF00696"/>
    </source>
</evidence>
<dbReference type="GO" id="GO:0003991">
    <property type="term" value="F:acetylglutamate kinase activity"/>
    <property type="evidence" value="ECO:0000318"/>
    <property type="project" value="GO_Central"/>
</dbReference>
<keyword evidence="5" id="KW-1185">Reference proteome</keyword>
<dbReference type="eggNOG" id="KOG2436">
    <property type="taxonomic scope" value="Eukaryota"/>
</dbReference>
<dbReference type="InterPro" id="IPR036393">
    <property type="entry name" value="AceGlu_kinase-like_sf"/>
</dbReference>
<dbReference type="GO" id="GO:0006526">
    <property type="term" value="P:L-arginine biosynthetic process"/>
    <property type="evidence" value="ECO:0000318"/>
    <property type="project" value="GO_Central"/>
</dbReference>
<dbReference type="Gene3D" id="3.40.1160.10">
    <property type="entry name" value="Acetylglutamate kinase-like"/>
    <property type="match status" value="1"/>
</dbReference>
<evidence type="ECO:0000256" key="1">
    <source>
        <dbReference type="ARBA" id="ARBA00022679"/>
    </source>
</evidence>
<dbReference type="SUPFAM" id="SSF53633">
    <property type="entry name" value="Carbamate kinase-like"/>
    <property type="match status" value="1"/>
</dbReference>